<proteinExistence type="predicted"/>
<evidence type="ECO:0000313" key="7">
    <source>
        <dbReference type="EMBL" id="KXU81405.1"/>
    </source>
</evidence>
<feature type="transmembrane region" description="Helical" evidence="6">
    <location>
        <begin position="6"/>
        <end position="29"/>
    </location>
</feature>
<feature type="transmembrane region" description="Helical" evidence="6">
    <location>
        <begin position="41"/>
        <end position="69"/>
    </location>
</feature>
<accession>A0A175VL05</accession>
<dbReference type="PANTHER" id="PTHR30086">
    <property type="entry name" value="ARGININE EXPORTER PROTEIN ARGO"/>
    <property type="match status" value="1"/>
</dbReference>
<evidence type="ECO:0000256" key="3">
    <source>
        <dbReference type="ARBA" id="ARBA00022692"/>
    </source>
</evidence>
<feature type="transmembrane region" description="Helical" evidence="6">
    <location>
        <begin position="75"/>
        <end position="92"/>
    </location>
</feature>
<dbReference type="GO" id="GO:0015171">
    <property type="term" value="F:amino acid transmembrane transporter activity"/>
    <property type="evidence" value="ECO:0007669"/>
    <property type="project" value="TreeGrafter"/>
</dbReference>
<dbReference type="Proteomes" id="UP000078435">
    <property type="component" value="Unassembled WGS sequence"/>
</dbReference>
<keyword evidence="4 6" id="KW-1133">Transmembrane helix</keyword>
<organism evidence="7 8">
    <name type="scientific">Aeromonas enteropelogenes</name>
    <name type="common">Aeromonas trota</name>
    <dbReference type="NCBI Taxonomy" id="29489"/>
    <lineage>
        <taxon>Bacteria</taxon>
        <taxon>Pseudomonadati</taxon>
        <taxon>Pseudomonadota</taxon>
        <taxon>Gammaproteobacteria</taxon>
        <taxon>Aeromonadales</taxon>
        <taxon>Aeromonadaceae</taxon>
        <taxon>Aeromonas</taxon>
    </lineage>
</organism>
<dbReference type="PIRSF" id="PIRSF006324">
    <property type="entry name" value="LeuE"/>
    <property type="match status" value="1"/>
</dbReference>
<evidence type="ECO:0000313" key="8">
    <source>
        <dbReference type="Proteomes" id="UP000078435"/>
    </source>
</evidence>
<dbReference type="OrthoDB" id="9804822at2"/>
<feature type="transmembrane region" description="Helical" evidence="6">
    <location>
        <begin position="184"/>
        <end position="206"/>
    </location>
</feature>
<dbReference type="InterPro" id="IPR001123">
    <property type="entry name" value="LeuE-type"/>
</dbReference>
<evidence type="ECO:0000256" key="6">
    <source>
        <dbReference type="SAM" id="Phobius"/>
    </source>
</evidence>
<feature type="transmembrane region" description="Helical" evidence="6">
    <location>
        <begin position="154"/>
        <end position="172"/>
    </location>
</feature>
<evidence type="ECO:0000256" key="2">
    <source>
        <dbReference type="ARBA" id="ARBA00022475"/>
    </source>
</evidence>
<dbReference type="PANTHER" id="PTHR30086:SF20">
    <property type="entry name" value="ARGININE EXPORTER PROTEIN ARGO-RELATED"/>
    <property type="match status" value="1"/>
</dbReference>
<dbReference type="GO" id="GO:0005886">
    <property type="term" value="C:plasma membrane"/>
    <property type="evidence" value="ECO:0007669"/>
    <property type="project" value="UniProtKB-SubCell"/>
</dbReference>
<evidence type="ECO:0000256" key="4">
    <source>
        <dbReference type="ARBA" id="ARBA00022989"/>
    </source>
</evidence>
<dbReference type="EMBL" id="JMGO02000002">
    <property type="protein sequence ID" value="KXU81405.1"/>
    <property type="molecule type" value="Genomic_DNA"/>
</dbReference>
<keyword evidence="3 6" id="KW-0812">Transmembrane</keyword>
<name>A0A175VL05_AEREN</name>
<dbReference type="AlphaFoldDB" id="A0A175VL05"/>
<protein>
    <submittedName>
        <fullName evidence="7">Lysine transporter LysE</fullName>
    </submittedName>
</protein>
<keyword evidence="5 6" id="KW-0472">Membrane</keyword>
<evidence type="ECO:0000256" key="5">
    <source>
        <dbReference type="ARBA" id="ARBA00023136"/>
    </source>
</evidence>
<comment type="subcellular location">
    <subcellularLocation>
        <location evidence="1">Cell membrane</location>
        <topology evidence="1">Multi-pass membrane protein</topology>
    </subcellularLocation>
</comment>
<comment type="caution">
    <text evidence="7">The sequence shown here is derived from an EMBL/GenBank/DDBJ whole genome shotgun (WGS) entry which is preliminary data.</text>
</comment>
<keyword evidence="2" id="KW-1003">Cell membrane</keyword>
<evidence type="ECO:0000256" key="1">
    <source>
        <dbReference type="ARBA" id="ARBA00004651"/>
    </source>
</evidence>
<dbReference type="Pfam" id="PF01810">
    <property type="entry name" value="LysE"/>
    <property type="match status" value="1"/>
</dbReference>
<reference evidence="7 8" key="1">
    <citation type="submission" date="2016-02" db="EMBL/GenBank/DDBJ databases">
        <title>Draft genome sequence of Aeromonas trota strain 1999lcr isolated from cerebrospinal fluid (CSF).</title>
        <authorList>
            <person name="Dallagassa C.B."/>
            <person name="Prediger K.C."/>
            <person name="Weiss V.A."/>
            <person name="Assis F.E."/>
            <person name="Baura V."/>
            <person name="Cruz L.M."/>
            <person name="Souza E.M."/>
            <person name="Pedrosa F.O."/>
            <person name="Fadel-Picheth C.M."/>
        </authorList>
    </citation>
    <scope>NUCLEOTIDE SEQUENCE [LARGE SCALE GENOMIC DNA]</scope>
    <source>
        <strain evidence="7 8">1999lcr</strain>
    </source>
</reference>
<sequence length="210" mass="22429">MISLSQLLLFAGASLLMALTPGPNMLYLLSRSLCQGRVAAIMSWGGVVLGFTVHMLCAAIGLTALFMAIPMGYELLKVAGALYLLWIAWQGIKPGSRSPFEPAPLVAHSPGRLFLMGLLTSVLNPKVAIFYLSVLPQFISPDAGTVLGQSLQLGTVQILISAAVNLSVALSAARLSGWFARHRLWLAVQRYLMATVLGLLAIRLLAQGRS</sequence>
<dbReference type="RefSeq" id="WP_026457810.1">
    <property type="nucleotide sequence ID" value="NZ_JAAKSE010000004.1"/>
</dbReference>
<gene>
    <name evidence="7" type="ORF">LCR_06795</name>
</gene>
<feature type="transmembrane region" description="Helical" evidence="6">
    <location>
        <begin position="113"/>
        <end position="134"/>
    </location>
</feature>